<dbReference type="STRING" id="418495.SAMN05216215_10208"/>
<dbReference type="OrthoDB" id="4564763at2"/>
<dbReference type="Proteomes" id="UP000199529">
    <property type="component" value="Unassembled WGS sequence"/>
</dbReference>
<dbReference type="EMBL" id="FNOK01000020">
    <property type="protein sequence ID" value="SDY10602.1"/>
    <property type="molecule type" value="Genomic_DNA"/>
</dbReference>
<feature type="domain" description="DUF397" evidence="1">
    <location>
        <begin position="10"/>
        <end position="63"/>
    </location>
</feature>
<gene>
    <name evidence="2" type="ORF">SAMN05216215_10208</name>
</gene>
<dbReference type="Pfam" id="PF04149">
    <property type="entry name" value="DUF397"/>
    <property type="match status" value="1"/>
</dbReference>
<proteinExistence type="predicted"/>
<protein>
    <recommendedName>
        <fullName evidence="1">DUF397 domain-containing protein</fullName>
    </recommendedName>
</protein>
<accession>A0A1H3H508</accession>
<sequence length="69" mass="7266">MTSVDLNLRAWRKSSYSGNDGGNCVEVGAAPSARGVRDSKLGESSPVLAFSCDAWASFLGKIKAGGFRR</sequence>
<organism evidence="2 3">
    <name type="scientific">Saccharopolyspora shandongensis</name>
    <dbReference type="NCBI Taxonomy" id="418495"/>
    <lineage>
        <taxon>Bacteria</taxon>
        <taxon>Bacillati</taxon>
        <taxon>Actinomycetota</taxon>
        <taxon>Actinomycetes</taxon>
        <taxon>Pseudonocardiales</taxon>
        <taxon>Pseudonocardiaceae</taxon>
        <taxon>Saccharopolyspora</taxon>
    </lineage>
</organism>
<dbReference type="AlphaFoldDB" id="A0A1H3H508"/>
<reference evidence="3" key="1">
    <citation type="submission" date="2016-10" db="EMBL/GenBank/DDBJ databases">
        <authorList>
            <person name="Varghese N."/>
            <person name="Submissions S."/>
        </authorList>
    </citation>
    <scope>NUCLEOTIDE SEQUENCE [LARGE SCALE GENOMIC DNA]</scope>
    <source>
        <strain evidence="3">CGMCC 4.3530</strain>
    </source>
</reference>
<evidence type="ECO:0000259" key="1">
    <source>
        <dbReference type="Pfam" id="PF04149"/>
    </source>
</evidence>
<dbReference type="RefSeq" id="WP_093267893.1">
    <property type="nucleotide sequence ID" value="NZ_FNOK01000020.1"/>
</dbReference>
<evidence type="ECO:0000313" key="3">
    <source>
        <dbReference type="Proteomes" id="UP000199529"/>
    </source>
</evidence>
<keyword evidence="3" id="KW-1185">Reference proteome</keyword>
<dbReference type="InterPro" id="IPR007278">
    <property type="entry name" value="DUF397"/>
</dbReference>
<name>A0A1H3H508_9PSEU</name>
<evidence type="ECO:0000313" key="2">
    <source>
        <dbReference type="EMBL" id="SDY10602.1"/>
    </source>
</evidence>